<evidence type="ECO:0000313" key="3">
    <source>
        <dbReference type="Proteomes" id="UP000256310"/>
    </source>
</evidence>
<gene>
    <name evidence="2" type="ORF">DFR46_1529</name>
</gene>
<sequence>MRTYLVVIDETPEARAALHYAAVRAIRLGRTVEIVALIPPQEFVNWAAVEATFEEEAQLRAEAAVAQAAGELVEATGVHPKIVVKRGDPVKMVREAIDESENIAGIMLGAAAEGPPGPLVAHFAGSVAGQLPCPVIIVPGALSFEELERLG</sequence>
<reference evidence="2 3" key="1">
    <citation type="submission" date="2018-07" db="EMBL/GenBank/DDBJ databases">
        <title>Genomic Encyclopedia of Type Strains, Phase IV (KMG-IV): sequencing the most valuable type-strain genomes for metagenomic binning, comparative biology and taxonomic classification.</title>
        <authorList>
            <person name="Goeker M."/>
        </authorList>
    </citation>
    <scope>NUCLEOTIDE SEQUENCE [LARGE SCALE GENOMIC DNA]</scope>
    <source>
        <strain evidence="2 3">DSM 26725</strain>
    </source>
</reference>
<organism evidence="2 3">
    <name type="scientific">Parasphingopyxis lamellibrachiae</name>
    <dbReference type="NCBI Taxonomy" id="680125"/>
    <lineage>
        <taxon>Bacteria</taxon>
        <taxon>Pseudomonadati</taxon>
        <taxon>Pseudomonadota</taxon>
        <taxon>Alphaproteobacteria</taxon>
        <taxon>Sphingomonadales</taxon>
        <taxon>Sphingomonadaceae</taxon>
        <taxon>Parasphingopyxis</taxon>
    </lineage>
</organism>
<dbReference type="InterPro" id="IPR006016">
    <property type="entry name" value="UspA"/>
</dbReference>
<dbReference type="Pfam" id="PF00582">
    <property type="entry name" value="Usp"/>
    <property type="match status" value="1"/>
</dbReference>
<dbReference type="AlphaFoldDB" id="A0A3D9FHE3"/>
<dbReference type="RefSeq" id="WP_116235905.1">
    <property type="nucleotide sequence ID" value="NZ_QRDP01000004.1"/>
</dbReference>
<protein>
    <submittedName>
        <fullName evidence="2">Universal stress protein family protein</fullName>
    </submittedName>
</protein>
<dbReference type="CDD" id="cd00293">
    <property type="entry name" value="USP-like"/>
    <property type="match status" value="1"/>
</dbReference>
<dbReference type="Gene3D" id="3.40.50.12370">
    <property type="match status" value="1"/>
</dbReference>
<keyword evidence="3" id="KW-1185">Reference proteome</keyword>
<dbReference type="EMBL" id="QRDP01000004">
    <property type="protein sequence ID" value="RED16506.1"/>
    <property type="molecule type" value="Genomic_DNA"/>
</dbReference>
<evidence type="ECO:0000259" key="1">
    <source>
        <dbReference type="Pfam" id="PF00582"/>
    </source>
</evidence>
<name>A0A3D9FHE3_9SPHN</name>
<accession>A0A3D9FHE3</accession>
<dbReference type="OrthoDB" id="9813682at2"/>
<proteinExistence type="predicted"/>
<evidence type="ECO:0000313" key="2">
    <source>
        <dbReference type="EMBL" id="RED16506.1"/>
    </source>
</evidence>
<feature type="domain" description="UspA" evidence="1">
    <location>
        <begin position="2"/>
        <end position="139"/>
    </location>
</feature>
<comment type="caution">
    <text evidence="2">The sequence shown here is derived from an EMBL/GenBank/DDBJ whole genome shotgun (WGS) entry which is preliminary data.</text>
</comment>
<dbReference type="Proteomes" id="UP000256310">
    <property type="component" value="Unassembled WGS sequence"/>
</dbReference>
<dbReference type="SUPFAM" id="SSF52402">
    <property type="entry name" value="Adenine nucleotide alpha hydrolases-like"/>
    <property type="match status" value="1"/>
</dbReference>